<dbReference type="Pfam" id="PF00856">
    <property type="entry name" value="SET"/>
    <property type="match status" value="1"/>
</dbReference>
<evidence type="ECO:0000313" key="6">
    <source>
        <dbReference type="EMBL" id="CAI4015968.1"/>
    </source>
</evidence>
<dbReference type="Gene3D" id="3.90.1410.10">
    <property type="entry name" value="set domain protein methyltransferase, domain 1"/>
    <property type="match status" value="1"/>
</dbReference>
<dbReference type="CDD" id="cd01040">
    <property type="entry name" value="Mb-like"/>
    <property type="match status" value="1"/>
</dbReference>
<name>A0A9P1DTR8_9DINO</name>
<reference evidence="6" key="1">
    <citation type="submission" date="2022-10" db="EMBL/GenBank/DDBJ databases">
        <authorList>
            <person name="Chen Y."/>
            <person name="Dougan E. K."/>
            <person name="Chan C."/>
            <person name="Rhodes N."/>
            <person name="Thang M."/>
        </authorList>
    </citation>
    <scope>NUCLEOTIDE SEQUENCE</scope>
</reference>
<comment type="caution">
    <text evidence="6">The sequence shown here is derived from an EMBL/GenBank/DDBJ whole genome shotgun (WGS) entry which is preliminary data.</text>
</comment>
<dbReference type="InterPro" id="IPR009050">
    <property type="entry name" value="Globin-like_sf"/>
</dbReference>
<dbReference type="InterPro" id="IPR001214">
    <property type="entry name" value="SET_dom"/>
</dbReference>
<dbReference type="EMBL" id="CAMXCT010006560">
    <property type="protein sequence ID" value="CAI4015968.1"/>
    <property type="molecule type" value="Genomic_DNA"/>
</dbReference>
<sequence length="1244" mass="136980">MFLHHSLPRLLQVAEVREQHSLCRRSPKCRLRTVLEQQLSAFREWLKQGSVDLGAVRLRRSPMGGLGLFAARDFEEGDVIFEVPRNLCIEVGTKNFDVSDEPNVLWRAAQSYDVDAFLDPSAKKAVLSLSQRLLLERQKGAASSFAEYLAVLPDPPSLHPLQLRWPKELVVGSALLSRMHSTILERDTACMEELLAFERVWKGRLWALSSVWTRAVHLVGDDSEKLALVPLMDFMNHWTPESGTTETWSCFYEVQPDANAVVVLAERRISKGEELTLLYGEFSDAQLLCNYGICPDMPGRNAWDEAPVSIGPYVLTSPATASAPEGSLVAARAACLSRHGWTLEGSLIFTVPQDLRPSGGLLALARLLSLETVEEVEEMEDRIFWMDTPGGEAKEPLNLALEERAWQRIIEWLEEAFQTSSRAASDATDAFARAVPRSTERRMAEALSAVLLGEATVLARAKEAAIARLQRYQRRQGKVLGEEAWRKRQMKMKQDWRVEVRVTSPVGGFEGFTNSQCANVQNQDMNLMAIAYHMISPEVFRRARYSTDSWSNEEIMVISSGCAAAAMLGASVEKTCLRHLQSNSAGSSCSCTICVQAVGIKHSPTTRQQEAMVVLSLGEDAVPHARAASPALNAGSGGLQKLQKLRPGIFPKPKDAQASPSDGECFLGRIIPIGPRTEPPPAAMAATAAPTAAPVPATPPAEKVFAAKVEKRVEKKAQTWRNLDMPQSARDSAPLSQNGTPMENPEGHNTDGAGAKIARAALLELTQAHFDWAPVASNLEAFQTGNETAALQAQGASTALGQLMRSRQGLENLSGFDEKTSRYLQQTLSNLAAFNSLHSAIPLNTISPGVVPGAADRVHFPREEQRQLVAGDWRRIQQRSKSLKKPAGPEPVVDDKKDRKEAAPKAQLPKAPRFWKLRGRNASTSETNEPTEDEESKDCTRTSYAKAAKNASTMEPRRWDFSELVVMNAGIIGANMCPNGRGSYTKILLSFFEELLAPVVNGQVGEAEVAADIVALRFFREAQGEVQFKDFKTSMLASARALLPDTWDTTHETAWIAAWDCIAEQLERAIPLPCRYVKAVQHFVAGLSKEQRHQLGVKTFDRLFRESEVSSYFKSSNMRLAFIVKQALDYSARLFDEPAQMVEEMQALGLKHIMFQAQAKFFHPWASALVAEVQQICQDEEVVEGMNYAMCIIASIMGQAVETGSTPVLQAVANDDVKALKRALQAAPRAARFEAALGSAQGLR</sequence>
<proteinExistence type="predicted"/>
<evidence type="ECO:0000256" key="3">
    <source>
        <dbReference type="ARBA" id="ARBA00022691"/>
    </source>
</evidence>
<evidence type="ECO:0000256" key="4">
    <source>
        <dbReference type="SAM" id="MobiDB-lite"/>
    </source>
</evidence>
<evidence type="ECO:0000259" key="5">
    <source>
        <dbReference type="PROSITE" id="PS50280"/>
    </source>
</evidence>
<dbReference type="InterPro" id="IPR036464">
    <property type="entry name" value="Rubisco_LSMT_subst-bd_sf"/>
</dbReference>
<dbReference type="CDD" id="cd10527">
    <property type="entry name" value="SET_LSMT"/>
    <property type="match status" value="1"/>
</dbReference>
<protein>
    <recommendedName>
        <fullName evidence="5">SET domain-containing protein</fullName>
    </recommendedName>
</protein>
<dbReference type="GO" id="GO:0020037">
    <property type="term" value="F:heme binding"/>
    <property type="evidence" value="ECO:0007669"/>
    <property type="project" value="InterPro"/>
</dbReference>
<evidence type="ECO:0000256" key="2">
    <source>
        <dbReference type="ARBA" id="ARBA00022679"/>
    </source>
</evidence>
<dbReference type="GO" id="GO:0032259">
    <property type="term" value="P:methylation"/>
    <property type="evidence" value="ECO:0007669"/>
    <property type="project" value="UniProtKB-KW"/>
</dbReference>
<dbReference type="InterPro" id="IPR046341">
    <property type="entry name" value="SET_dom_sf"/>
</dbReference>
<dbReference type="Gene3D" id="1.10.490.10">
    <property type="entry name" value="Globins"/>
    <property type="match status" value="1"/>
</dbReference>
<evidence type="ECO:0000313" key="8">
    <source>
        <dbReference type="Proteomes" id="UP001152797"/>
    </source>
</evidence>
<dbReference type="Gene3D" id="3.90.1420.10">
    <property type="entry name" value="Rubisco LSMT, substrate-binding domain"/>
    <property type="match status" value="1"/>
</dbReference>
<dbReference type="PANTHER" id="PTHR13271">
    <property type="entry name" value="UNCHARACTERIZED PUTATIVE METHYLTRANSFERASE"/>
    <property type="match status" value="1"/>
</dbReference>
<dbReference type="InterPro" id="IPR050600">
    <property type="entry name" value="SETD3_SETD6_MTase"/>
</dbReference>
<evidence type="ECO:0000313" key="7">
    <source>
        <dbReference type="EMBL" id="CAL1169343.1"/>
    </source>
</evidence>
<dbReference type="OrthoDB" id="434546at2759"/>
<dbReference type="InterPro" id="IPR012292">
    <property type="entry name" value="Globin/Proto"/>
</dbReference>
<keyword evidence="8" id="KW-1185">Reference proteome</keyword>
<feature type="domain" description="SET" evidence="5">
    <location>
        <begin position="54"/>
        <end position="280"/>
    </location>
</feature>
<dbReference type="SUPFAM" id="SSF82199">
    <property type="entry name" value="SET domain"/>
    <property type="match status" value="1"/>
</dbReference>
<dbReference type="GO" id="GO:0016279">
    <property type="term" value="F:protein-lysine N-methyltransferase activity"/>
    <property type="evidence" value="ECO:0007669"/>
    <property type="project" value="TreeGrafter"/>
</dbReference>
<dbReference type="AlphaFoldDB" id="A0A9P1DTR8"/>
<organism evidence="6">
    <name type="scientific">Cladocopium goreaui</name>
    <dbReference type="NCBI Taxonomy" id="2562237"/>
    <lineage>
        <taxon>Eukaryota</taxon>
        <taxon>Sar</taxon>
        <taxon>Alveolata</taxon>
        <taxon>Dinophyceae</taxon>
        <taxon>Suessiales</taxon>
        <taxon>Symbiodiniaceae</taxon>
        <taxon>Cladocopium</taxon>
    </lineage>
</organism>
<dbReference type="PANTHER" id="PTHR13271:SF34">
    <property type="entry name" value="N-LYSINE METHYLTRANSFERASE SETD6"/>
    <property type="match status" value="1"/>
</dbReference>
<keyword evidence="3" id="KW-0949">S-adenosyl-L-methionine</keyword>
<gene>
    <name evidence="6" type="ORF">C1SCF055_LOCUS40755</name>
</gene>
<accession>A0A9P1DTR8</accession>
<dbReference type="EMBL" id="CAMXCT020006560">
    <property type="protein sequence ID" value="CAL1169343.1"/>
    <property type="molecule type" value="Genomic_DNA"/>
</dbReference>
<dbReference type="InterPro" id="IPR044399">
    <property type="entry name" value="Mb-like_M"/>
</dbReference>
<dbReference type="Proteomes" id="UP001152797">
    <property type="component" value="Unassembled WGS sequence"/>
</dbReference>
<dbReference type="SUPFAM" id="SSF46458">
    <property type="entry name" value="Globin-like"/>
    <property type="match status" value="1"/>
</dbReference>
<dbReference type="PROSITE" id="PS50280">
    <property type="entry name" value="SET"/>
    <property type="match status" value="1"/>
</dbReference>
<keyword evidence="1" id="KW-0489">Methyltransferase</keyword>
<evidence type="ECO:0000256" key="1">
    <source>
        <dbReference type="ARBA" id="ARBA00022603"/>
    </source>
</evidence>
<feature type="region of interest" description="Disordered" evidence="4">
    <location>
        <begin position="720"/>
        <end position="752"/>
    </location>
</feature>
<dbReference type="EMBL" id="CAMXCT030006560">
    <property type="protein sequence ID" value="CAL4803280.1"/>
    <property type="molecule type" value="Genomic_DNA"/>
</dbReference>
<dbReference type="GO" id="GO:0005634">
    <property type="term" value="C:nucleus"/>
    <property type="evidence" value="ECO:0007669"/>
    <property type="project" value="TreeGrafter"/>
</dbReference>
<reference evidence="7" key="2">
    <citation type="submission" date="2024-04" db="EMBL/GenBank/DDBJ databases">
        <authorList>
            <person name="Chen Y."/>
            <person name="Shah S."/>
            <person name="Dougan E. K."/>
            <person name="Thang M."/>
            <person name="Chan C."/>
        </authorList>
    </citation>
    <scope>NUCLEOTIDE SEQUENCE [LARGE SCALE GENOMIC DNA]</scope>
</reference>
<feature type="region of interest" description="Disordered" evidence="4">
    <location>
        <begin position="879"/>
        <end position="941"/>
    </location>
</feature>
<keyword evidence="2" id="KW-0808">Transferase</keyword>
<dbReference type="InterPro" id="IPR015353">
    <property type="entry name" value="Rubisco_LSMT_subst-bd"/>
</dbReference>
<feature type="compositionally biased region" description="Basic and acidic residues" evidence="4">
    <location>
        <begin position="893"/>
        <end position="903"/>
    </location>
</feature>
<dbReference type="GO" id="GO:0019825">
    <property type="term" value="F:oxygen binding"/>
    <property type="evidence" value="ECO:0007669"/>
    <property type="project" value="InterPro"/>
</dbReference>
<dbReference type="Pfam" id="PF09273">
    <property type="entry name" value="Rubis-subs-bind"/>
    <property type="match status" value="1"/>
</dbReference>